<dbReference type="Proteomes" id="UP000660554">
    <property type="component" value="Unassembled WGS sequence"/>
</dbReference>
<dbReference type="GeneID" id="86955087"/>
<organism evidence="2 3">
    <name type="scientific">Streptomyces virginiae</name>
    <name type="common">Streptomyces cinnamonensis</name>
    <dbReference type="NCBI Taxonomy" id="1961"/>
    <lineage>
        <taxon>Bacteria</taxon>
        <taxon>Bacillati</taxon>
        <taxon>Actinomycetota</taxon>
        <taxon>Actinomycetes</taxon>
        <taxon>Kitasatosporales</taxon>
        <taxon>Streptomycetaceae</taxon>
        <taxon>Streptomyces</taxon>
    </lineage>
</organism>
<accession>A0ABQ3NW96</accession>
<comment type="caution">
    <text evidence="2">The sequence shown here is derived from an EMBL/GenBank/DDBJ whole genome shotgun (WGS) entry which is preliminary data.</text>
</comment>
<keyword evidence="3" id="KW-1185">Reference proteome</keyword>
<feature type="domain" description="A-factor biosynthesis hotdog" evidence="1">
    <location>
        <begin position="24"/>
        <end position="138"/>
    </location>
</feature>
<gene>
    <name evidence="2" type="ORF">Scinn_64300</name>
</gene>
<evidence type="ECO:0000313" key="3">
    <source>
        <dbReference type="Proteomes" id="UP000660554"/>
    </source>
</evidence>
<reference evidence="3" key="1">
    <citation type="submission" date="2020-09" db="EMBL/GenBank/DDBJ databases">
        <title>Whole genome shotgun sequence of Streptomyces cinnamonensis NBRC 15873.</title>
        <authorList>
            <person name="Komaki H."/>
            <person name="Tamura T."/>
        </authorList>
    </citation>
    <scope>NUCLEOTIDE SEQUENCE [LARGE SCALE GENOMIC DNA]</scope>
    <source>
        <strain evidence="3">NBRC 15873</strain>
    </source>
</reference>
<sequence>MTGPAQQDELRSALRFDSTVPRAMVHRAAIAEVFLTDSRRVPDRADTYEVAAQLPRAHIMGEQSGTHDFLLLIEMLRQAGVFLAHAYEDVALDESFIFRHLQTEVRDRAALRTGDRPARAVATLTVLPQRKRNGRVQAIDFSGTLAIDGREALLCSGGLAFFTRGVYHALRDRRRSTLSATLGALPTHVAAAPAAVGRRDPYNVVITQPLPAGESAFAATVLSDTTHPHLFDHQLDHVPGNLLLEAARQVAAASVSSLHAISATGLQVTAMDAQFHEFAELDLQTRAVARVEQFRLKDSLRTLVVPVVVDVLQQGRAVASFRLEVAQ</sequence>
<dbReference type="InterPro" id="IPR047757">
    <property type="entry name" value="AfsA-like"/>
</dbReference>
<dbReference type="NCBIfam" id="NF041195">
    <property type="entry name" value="ScbA_BarX_GamBu"/>
    <property type="match status" value="1"/>
</dbReference>
<dbReference type="InterPro" id="IPR005509">
    <property type="entry name" value="AfsA_hotdog_dom"/>
</dbReference>
<dbReference type="RefSeq" id="WP_191869589.1">
    <property type="nucleotide sequence ID" value="NZ_BMRU01000027.1"/>
</dbReference>
<protein>
    <submittedName>
        <fullName evidence="2">Adhesin</fullName>
    </submittedName>
</protein>
<evidence type="ECO:0000313" key="2">
    <source>
        <dbReference type="EMBL" id="GHI16967.1"/>
    </source>
</evidence>
<dbReference type="EMBL" id="BNDV01000016">
    <property type="protein sequence ID" value="GHI16967.1"/>
    <property type="molecule type" value="Genomic_DNA"/>
</dbReference>
<evidence type="ECO:0000259" key="1">
    <source>
        <dbReference type="Pfam" id="PF03756"/>
    </source>
</evidence>
<proteinExistence type="predicted"/>
<dbReference type="Pfam" id="PF03756">
    <property type="entry name" value="AfsA"/>
    <property type="match status" value="2"/>
</dbReference>
<feature type="domain" description="A-factor biosynthesis hotdog" evidence="1">
    <location>
        <begin position="195"/>
        <end position="322"/>
    </location>
</feature>
<name>A0ABQ3NW96_STRVG</name>